<accession>A0A2N3PVD6</accession>
<dbReference type="Proteomes" id="UP000233293">
    <property type="component" value="Unassembled WGS sequence"/>
</dbReference>
<feature type="transmembrane region" description="Helical" evidence="8">
    <location>
        <begin position="356"/>
        <end position="378"/>
    </location>
</feature>
<evidence type="ECO:0000256" key="3">
    <source>
        <dbReference type="ARBA" id="ARBA00022676"/>
    </source>
</evidence>
<keyword evidence="11" id="KW-1185">Reference proteome</keyword>
<keyword evidence="6 8" id="KW-1133">Transmembrane helix</keyword>
<dbReference type="PANTHER" id="PTHR33908">
    <property type="entry name" value="MANNOSYLTRANSFERASE YKCB-RELATED"/>
    <property type="match status" value="1"/>
</dbReference>
<proteinExistence type="predicted"/>
<evidence type="ECO:0000313" key="11">
    <source>
        <dbReference type="Proteomes" id="UP000233293"/>
    </source>
</evidence>
<evidence type="ECO:0000256" key="8">
    <source>
        <dbReference type="SAM" id="Phobius"/>
    </source>
</evidence>
<evidence type="ECO:0000256" key="1">
    <source>
        <dbReference type="ARBA" id="ARBA00004651"/>
    </source>
</evidence>
<keyword evidence="2" id="KW-1003">Cell membrane</keyword>
<evidence type="ECO:0000256" key="4">
    <source>
        <dbReference type="ARBA" id="ARBA00022679"/>
    </source>
</evidence>
<evidence type="ECO:0000256" key="7">
    <source>
        <dbReference type="ARBA" id="ARBA00023136"/>
    </source>
</evidence>
<evidence type="ECO:0000256" key="2">
    <source>
        <dbReference type="ARBA" id="ARBA00022475"/>
    </source>
</evidence>
<evidence type="ECO:0000256" key="5">
    <source>
        <dbReference type="ARBA" id="ARBA00022692"/>
    </source>
</evidence>
<sequence length="520" mass="57117">MANVRRTETGPMQSFTTSTSSRRLLPIERWTLAALLAIFLLRLTVAGLAPLSSDEAYYWQWTRPLQLSYFDHPPMVALWIWPGIHLLGDTTLGVRLAAILGSMATTLVIWDATRIAFASRPAGAVTALWLNAALLFSASGVVMTPDAPLLLCWAVALWAVIRLVNGGGVRFLYVLGLALGLGAISKYTIALILPGIAATVLLYPQLRRWLLSIHLWLAALLALACTTPVLLWNSRNHWASFAKQLNHAFATDIPDPAKNLLTFVGSQIGLLTPLLFVFALWGMGWALLAGWRRNRPEWFLLGATSLPILIFFTLHTQSGVVQSHWSGPAYLGGLMAAVGGILHSPRRRFSGWFRAAPLLGGAIVLVVYFQAATALLPLPPAIDALKRLGGWDTLASAVQTERQAHPGSFLFTQKHEATGPVSFHLPDHPPVFLEGHIRPSYYSAAEVLSLKGRNGIFITRARDDGARDLEGYFTRVTLLRRVELRWGKQPADSYNLYLAEDYRGGLFVFGPGYDGDRDAP</sequence>
<dbReference type="GO" id="GO:0016763">
    <property type="term" value="F:pentosyltransferase activity"/>
    <property type="evidence" value="ECO:0007669"/>
    <property type="project" value="TreeGrafter"/>
</dbReference>
<dbReference type="PANTHER" id="PTHR33908:SF11">
    <property type="entry name" value="MEMBRANE PROTEIN"/>
    <property type="match status" value="1"/>
</dbReference>
<name>A0A2N3PVD6_9PROT</name>
<dbReference type="AlphaFoldDB" id="A0A2N3PVD6"/>
<feature type="domain" description="Glycosyltransferase RgtA/B/C/D-like" evidence="9">
    <location>
        <begin position="71"/>
        <end position="232"/>
    </location>
</feature>
<keyword evidence="4 10" id="KW-0808">Transferase</keyword>
<protein>
    <submittedName>
        <fullName evidence="10">Glycosyl transferase</fullName>
    </submittedName>
</protein>
<feature type="transmembrane region" description="Helical" evidence="8">
    <location>
        <begin position="327"/>
        <end position="344"/>
    </location>
</feature>
<feature type="transmembrane region" description="Helical" evidence="8">
    <location>
        <begin position="30"/>
        <end position="49"/>
    </location>
</feature>
<dbReference type="GO" id="GO:0009103">
    <property type="term" value="P:lipopolysaccharide biosynthetic process"/>
    <property type="evidence" value="ECO:0007669"/>
    <property type="project" value="UniProtKB-ARBA"/>
</dbReference>
<keyword evidence="7 8" id="KW-0472">Membrane</keyword>
<reference evidence="11" key="1">
    <citation type="submission" date="2017-12" db="EMBL/GenBank/DDBJ databases">
        <title>Draft genome sequence of Telmatospirillum siberiense 26-4b1T, an acidotolerant peatland alphaproteobacterium potentially involved in sulfur cycling.</title>
        <authorList>
            <person name="Hausmann B."/>
            <person name="Pjevac P."/>
            <person name="Schreck K."/>
            <person name="Herbold C.W."/>
            <person name="Daims H."/>
            <person name="Wagner M."/>
            <person name="Pester M."/>
            <person name="Loy A."/>
        </authorList>
    </citation>
    <scope>NUCLEOTIDE SEQUENCE [LARGE SCALE GENOMIC DNA]</scope>
    <source>
        <strain evidence="11">26-4b1</strain>
    </source>
</reference>
<feature type="transmembrane region" description="Helical" evidence="8">
    <location>
        <begin position="209"/>
        <end position="231"/>
    </location>
</feature>
<gene>
    <name evidence="10" type="ORF">CWS72_12310</name>
</gene>
<feature type="transmembrane region" description="Helical" evidence="8">
    <location>
        <begin position="268"/>
        <end position="291"/>
    </location>
</feature>
<evidence type="ECO:0000256" key="6">
    <source>
        <dbReference type="ARBA" id="ARBA00022989"/>
    </source>
</evidence>
<dbReference type="InterPro" id="IPR050297">
    <property type="entry name" value="LipidA_mod_glycosyltrf_83"/>
</dbReference>
<keyword evidence="5 8" id="KW-0812">Transmembrane</keyword>
<dbReference type="EMBL" id="PIUM01000012">
    <property type="protein sequence ID" value="PKU24366.1"/>
    <property type="molecule type" value="Genomic_DNA"/>
</dbReference>
<keyword evidence="3" id="KW-0328">Glycosyltransferase</keyword>
<comment type="caution">
    <text evidence="10">The sequence shown here is derived from an EMBL/GenBank/DDBJ whole genome shotgun (WGS) entry which is preliminary data.</text>
</comment>
<feature type="transmembrane region" description="Helical" evidence="8">
    <location>
        <begin position="298"/>
        <end position="315"/>
    </location>
</feature>
<evidence type="ECO:0000259" key="9">
    <source>
        <dbReference type="Pfam" id="PF13231"/>
    </source>
</evidence>
<feature type="transmembrane region" description="Helical" evidence="8">
    <location>
        <begin position="171"/>
        <end position="202"/>
    </location>
</feature>
<dbReference type="GO" id="GO:0005886">
    <property type="term" value="C:plasma membrane"/>
    <property type="evidence" value="ECO:0007669"/>
    <property type="project" value="UniProtKB-SubCell"/>
</dbReference>
<feature type="transmembrane region" description="Helical" evidence="8">
    <location>
        <begin position="122"/>
        <end position="142"/>
    </location>
</feature>
<comment type="subcellular location">
    <subcellularLocation>
        <location evidence="1">Cell membrane</location>
        <topology evidence="1">Multi-pass membrane protein</topology>
    </subcellularLocation>
</comment>
<evidence type="ECO:0000313" key="10">
    <source>
        <dbReference type="EMBL" id="PKU24366.1"/>
    </source>
</evidence>
<organism evidence="10 11">
    <name type="scientific">Telmatospirillum siberiense</name>
    <dbReference type="NCBI Taxonomy" id="382514"/>
    <lineage>
        <taxon>Bacteria</taxon>
        <taxon>Pseudomonadati</taxon>
        <taxon>Pseudomonadota</taxon>
        <taxon>Alphaproteobacteria</taxon>
        <taxon>Rhodospirillales</taxon>
        <taxon>Rhodospirillaceae</taxon>
        <taxon>Telmatospirillum</taxon>
    </lineage>
</organism>
<dbReference type="InterPro" id="IPR038731">
    <property type="entry name" value="RgtA/B/C-like"/>
</dbReference>
<dbReference type="Pfam" id="PF13231">
    <property type="entry name" value="PMT_2"/>
    <property type="match status" value="1"/>
</dbReference>
<feature type="transmembrane region" description="Helical" evidence="8">
    <location>
        <begin position="92"/>
        <end position="110"/>
    </location>
</feature>